<organism evidence="20 21">
    <name type="scientific">Clostridium gasigenes</name>
    <dbReference type="NCBI Taxonomy" id="94869"/>
    <lineage>
        <taxon>Bacteria</taxon>
        <taxon>Bacillati</taxon>
        <taxon>Bacillota</taxon>
        <taxon>Clostridia</taxon>
        <taxon>Eubacteriales</taxon>
        <taxon>Clostridiaceae</taxon>
        <taxon>Clostridium</taxon>
    </lineage>
</organism>
<evidence type="ECO:0000256" key="7">
    <source>
        <dbReference type="ARBA" id="ARBA00007490"/>
    </source>
</evidence>
<accession>A0A1H0NLU4</accession>
<comment type="pathway">
    <text evidence="5">Cofactor biosynthesis; adenosylcobalamin biosynthesis; adenosylcobalamin from cob(II)yrinate a,c-diamide: step 6/7.</text>
</comment>
<dbReference type="EMBL" id="FNJM01000001">
    <property type="protein sequence ID" value="SDO93405.1"/>
    <property type="molecule type" value="Genomic_DNA"/>
</dbReference>
<sequence length="188" mass="21479">MICLVIGGAKSGKSMYAQNLSKELENKGSNLYYVATMSPYDEDDLKRIENHLKEREGYGFQTIEVQRNIDNIINKIEKNDTLLIDSLTSLVTNEMFVLNEFNENIQNNIIMGLRNISKNALNLVMVSDYISSDSITYDSYTENFRKEIGLVNRNVAIFCDVVIECVFNNIIIHKGKDILESYRISNAN</sequence>
<comment type="function">
    <text evidence="4">Catalyzes ATP-dependent phosphorylation of adenosylcobinamide and addition of GMP to adenosylcobinamide phosphate.</text>
</comment>
<name>A0A1H0NLU4_9CLOT</name>
<keyword evidence="13 20" id="KW-0418">Kinase</keyword>
<keyword evidence="11 20" id="KW-0808">Transferase</keyword>
<evidence type="ECO:0000256" key="4">
    <source>
        <dbReference type="ARBA" id="ARBA00003889"/>
    </source>
</evidence>
<evidence type="ECO:0000256" key="8">
    <source>
        <dbReference type="ARBA" id="ARBA00012016"/>
    </source>
</evidence>
<dbReference type="Pfam" id="PF02283">
    <property type="entry name" value="CobU"/>
    <property type="match status" value="1"/>
</dbReference>
<dbReference type="EC" id="2.7.1.156" evidence="8"/>
<evidence type="ECO:0000256" key="17">
    <source>
        <dbReference type="ARBA" id="ARBA00030571"/>
    </source>
</evidence>
<evidence type="ECO:0000256" key="15">
    <source>
        <dbReference type="ARBA" id="ARBA00023134"/>
    </source>
</evidence>
<feature type="active site" description="GMP-histidine intermediate" evidence="18">
    <location>
        <position position="51"/>
    </location>
</feature>
<dbReference type="Gene3D" id="3.40.50.300">
    <property type="entry name" value="P-loop containing nucleotide triphosphate hydrolases"/>
    <property type="match status" value="1"/>
</dbReference>
<comment type="catalytic activity">
    <reaction evidence="2">
        <text>adenosylcob(III)inamide phosphate + GTP + H(+) = adenosylcob(III)inamide-GDP + diphosphate</text>
        <dbReference type="Rhea" id="RHEA:22712"/>
        <dbReference type="ChEBI" id="CHEBI:15378"/>
        <dbReference type="ChEBI" id="CHEBI:33019"/>
        <dbReference type="ChEBI" id="CHEBI:37565"/>
        <dbReference type="ChEBI" id="CHEBI:58502"/>
        <dbReference type="ChEBI" id="CHEBI:60487"/>
        <dbReference type="EC" id="2.7.7.62"/>
    </reaction>
</comment>
<keyword evidence="15 19" id="KW-0342">GTP-binding</keyword>
<evidence type="ECO:0000256" key="3">
    <source>
        <dbReference type="ARBA" id="ARBA00001522"/>
    </source>
</evidence>
<dbReference type="AlphaFoldDB" id="A0A1H0NLU4"/>
<evidence type="ECO:0000256" key="9">
    <source>
        <dbReference type="ARBA" id="ARBA00012523"/>
    </source>
</evidence>
<evidence type="ECO:0000256" key="13">
    <source>
        <dbReference type="ARBA" id="ARBA00022777"/>
    </source>
</evidence>
<dbReference type="PANTHER" id="PTHR34848">
    <property type="match status" value="1"/>
</dbReference>
<feature type="binding site" evidence="19">
    <location>
        <begin position="7"/>
        <end position="14"/>
    </location>
    <ligand>
        <name>GTP</name>
        <dbReference type="ChEBI" id="CHEBI:37565"/>
    </ligand>
</feature>
<comment type="catalytic activity">
    <reaction evidence="1">
        <text>adenosylcob(III)inamide + ATP = adenosylcob(III)inamide phosphate + ADP + H(+)</text>
        <dbReference type="Rhea" id="RHEA:15769"/>
        <dbReference type="ChEBI" id="CHEBI:2480"/>
        <dbReference type="ChEBI" id="CHEBI:15378"/>
        <dbReference type="ChEBI" id="CHEBI:30616"/>
        <dbReference type="ChEBI" id="CHEBI:58502"/>
        <dbReference type="ChEBI" id="CHEBI:456216"/>
        <dbReference type="EC" id="2.7.1.156"/>
    </reaction>
</comment>
<dbReference type="GO" id="GO:0009236">
    <property type="term" value="P:cobalamin biosynthetic process"/>
    <property type="evidence" value="ECO:0007669"/>
    <property type="project" value="UniProtKB-UniPathway"/>
</dbReference>
<dbReference type="GO" id="GO:0005525">
    <property type="term" value="F:GTP binding"/>
    <property type="evidence" value="ECO:0007669"/>
    <property type="project" value="UniProtKB-KW"/>
</dbReference>
<evidence type="ECO:0000256" key="16">
    <source>
        <dbReference type="ARBA" id="ARBA00029570"/>
    </source>
</evidence>
<dbReference type="PIRSF" id="PIRSF006135">
    <property type="entry name" value="CobU"/>
    <property type="match status" value="1"/>
</dbReference>
<keyword evidence="21" id="KW-1185">Reference proteome</keyword>
<keyword evidence="14" id="KW-0067">ATP-binding</keyword>
<dbReference type="STRING" id="94869.SAMN04488529_101866"/>
<dbReference type="Proteomes" id="UP000198597">
    <property type="component" value="Unassembled WGS sequence"/>
</dbReference>
<dbReference type="UniPathway" id="UPA00148">
    <property type="reaction ID" value="UER00236"/>
</dbReference>
<evidence type="ECO:0000256" key="11">
    <source>
        <dbReference type="ARBA" id="ARBA00022679"/>
    </source>
</evidence>
<feature type="binding site" evidence="19">
    <location>
        <position position="85"/>
    </location>
    <ligand>
        <name>GTP</name>
        <dbReference type="ChEBI" id="CHEBI:37565"/>
    </ligand>
</feature>
<evidence type="ECO:0000256" key="5">
    <source>
        <dbReference type="ARBA" id="ARBA00004692"/>
    </source>
</evidence>
<evidence type="ECO:0000256" key="1">
    <source>
        <dbReference type="ARBA" id="ARBA00000312"/>
    </source>
</evidence>
<evidence type="ECO:0000256" key="18">
    <source>
        <dbReference type="PIRSR" id="PIRSR006135-1"/>
    </source>
</evidence>
<gene>
    <name evidence="20" type="ORF">SAMN04488529_101866</name>
</gene>
<proteinExistence type="inferred from homology"/>
<keyword evidence="12 19" id="KW-0547">Nucleotide-binding</keyword>
<dbReference type="EC" id="2.7.7.62" evidence="9"/>
<evidence type="ECO:0000256" key="10">
    <source>
        <dbReference type="ARBA" id="ARBA00022573"/>
    </source>
</evidence>
<dbReference type="GO" id="GO:0043752">
    <property type="term" value="F:adenosylcobinamide kinase activity"/>
    <property type="evidence" value="ECO:0007669"/>
    <property type="project" value="UniProtKB-EC"/>
</dbReference>
<dbReference type="InterPro" id="IPR027417">
    <property type="entry name" value="P-loop_NTPase"/>
</dbReference>
<evidence type="ECO:0000256" key="2">
    <source>
        <dbReference type="ARBA" id="ARBA00000711"/>
    </source>
</evidence>
<evidence type="ECO:0000256" key="19">
    <source>
        <dbReference type="PIRSR" id="PIRSR006135-2"/>
    </source>
</evidence>
<evidence type="ECO:0000256" key="6">
    <source>
        <dbReference type="ARBA" id="ARBA00005159"/>
    </source>
</evidence>
<evidence type="ECO:0000256" key="12">
    <source>
        <dbReference type="ARBA" id="ARBA00022741"/>
    </source>
</evidence>
<evidence type="ECO:0000313" key="20">
    <source>
        <dbReference type="EMBL" id="SDO93405.1"/>
    </source>
</evidence>
<evidence type="ECO:0000313" key="21">
    <source>
        <dbReference type="Proteomes" id="UP000198597"/>
    </source>
</evidence>
<comment type="pathway">
    <text evidence="6">Cofactor biosynthesis; adenosylcobalamin biosynthesis; adenosylcobalamin from cob(II)yrinate a,c-diamide: step 5/7.</text>
</comment>
<dbReference type="GO" id="GO:0008820">
    <property type="term" value="F:cobinamide phosphate guanylyltransferase activity"/>
    <property type="evidence" value="ECO:0007669"/>
    <property type="project" value="UniProtKB-EC"/>
</dbReference>
<keyword evidence="10" id="KW-0169">Cobalamin biosynthesis</keyword>
<comment type="catalytic activity">
    <reaction evidence="3">
        <text>adenosylcob(III)inamide + GTP = adenosylcob(III)inamide phosphate + GDP + H(+)</text>
        <dbReference type="Rhea" id="RHEA:15765"/>
        <dbReference type="ChEBI" id="CHEBI:2480"/>
        <dbReference type="ChEBI" id="CHEBI:15378"/>
        <dbReference type="ChEBI" id="CHEBI:37565"/>
        <dbReference type="ChEBI" id="CHEBI:58189"/>
        <dbReference type="ChEBI" id="CHEBI:58502"/>
        <dbReference type="EC" id="2.7.1.156"/>
    </reaction>
</comment>
<dbReference type="RefSeq" id="WP_089966168.1">
    <property type="nucleotide sequence ID" value="NZ_FNJM01000001.1"/>
</dbReference>
<dbReference type="PANTHER" id="PTHR34848:SF1">
    <property type="entry name" value="BIFUNCTIONAL ADENOSYLCOBALAMIN BIOSYNTHESIS PROTEIN COBU"/>
    <property type="match status" value="1"/>
</dbReference>
<evidence type="ECO:0000256" key="14">
    <source>
        <dbReference type="ARBA" id="ARBA00022840"/>
    </source>
</evidence>
<dbReference type="OrthoDB" id="9799422at2"/>
<dbReference type="InterPro" id="IPR003203">
    <property type="entry name" value="CobU/CobP"/>
</dbReference>
<reference evidence="20 21" key="1">
    <citation type="submission" date="2016-10" db="EMBL/GenBank/DDBJ databases">
        <authorList>
            <person name="de Groot N.N."/>
        </authorList>
    </citation>
    <scope>NUCLEOTIDE SEQUENCE [LARGE SCALE GENOMIC DNA]</scope>
    <source>
        <strain evidence="20 21">DSM 12272</strain>
    </source>
</reference>
<keyword evidence="20" id="KW-0548">Nucleotidyltransferase</keyword>
<protein>
    <recommendedName>
        <fullName evidence="16">Adenosylcobinamide kinase</fullName>
        <ecNumber evidence="8">2.7.1.156</ecNumber>
        <ecNumber evidence="9">2.7.7.62</ecNumber>
    </recommendedName>
    <alternativeName>
        <fullName evidence="17">Adenosylcobinamide-phosphate guanylyltransferase</fullName>
    </alternativeName>
</protein>
<feature type="binding site" evidence="19">
    <location>
        <position position="64"/>
    </location>
    <ligand>
        <name>GTP</name>
        <dbReference type="ChEBI" id="CHEBI:37565"/>
    </ligand>
</feature>
<comment type="similarity">
    <text evidence="7">Belongs to the CobU/CobP family.</text>
</comment>
<dbReference type="GO" id="GO:0005524">
    <property type="term" value="F:ATP binding"/>
    <property type="evidence" value="ECO:0007669"/>
    <property type="project" value="UniProtKB-KW"/>
</dbReference>
<dbReference type="SUPFAM" id="SSF52540">
    <property type="entry name" value="P-loop containing nucleoside triphosphate hydrolases"/>
    <property type="match status" value="1"/>
</dbReference>